<name>A0ABR4JEM2_9EURO</name>
<evidence type="ECO:0000256" key="1">
    <source>
        <dbReference type="SAM" id="MobiDB-lite"/>
    </source>
</evidence>
<dbReference type="Proteomes" id="UP001610444">
    <property type="component" value="Unassembled WGS sequence"/>
</dbReference>
<dbReference type="GeneID" id="98152907"/>
<dbReference type="EMBL" id="JBFXLR010000084">
    <property type="protein sequence ID" value="KAL2838493.1"/>
    <property type="molecule type" value="Genomic_DNA"/>
</dbReference>
<sequence>MLGIHHYFVLSFIALLLSPTKNPATASFPSSRSSCSPSSATTTEPPPLTITSFDLVAFSRSDHTINLFVYNDR</sequence>
<comment type="caution">
    <text evidence="3">The sequence shown here is derived from an EMBL/GenBank/DDBJ whole genome shotgun (WGS) entry which is preliminary data.</text>
</comment>
<protein>
    <submittedName>
        <fullName evidence="3">Uncharacterized protein</fullName>
    </submittedName>
</protein>
<evidence type="ECO:0000313" key="4">
    <source>
        <dbReference type="Proteomes" id="UP001610444"/>
    </source>
</evidence>
<accession>A0ABR4JEM2</accession>
<organism evidence="3 4">
    <name type="scientific">Aspergillus pseudodeflectus</name>
    <dbReference type="NCBI Taxonomy" id="176178"/>
    <lineage>
        <taxon>Eukaryota</taxon>
        <taxon>Fungi</taxon>
        <taxon>Dikarya</taxon>
        <taxon>Ascomycota</taxon>
        <taxon>Pezizomycotina</taxon>
        <taxon>Eurotiomycetes</taxon>
        <taxon>Eurotiomycetidae</taxon>
        <taxon>Eurotiales</taxon>
        <taxon>Aspergillaceae</taxon>
        <taxon>Aspergillus</taxon>
        <taxon>Aspergillus subgen. Nidulantes</taxon>
    </lineage>
</organism>
<feature type="region of interest" description="Disordered" evidence="1">
    <location>
        <begin position="22"/>
        <end position="47"/>
    </location>
</feature>
<feature type="chain" id="PRO_5045163418" evidence="2">
    <location>
        <begin position="27"/>
        <end position="73"/>
    </location>
</feature>
<feature type="signal peptide" evidence="2">
    <location>
        <begin position="1"/>
        <end position="26"/>
    </location>
</feature>
<keyword evidence="4" id="KW-1185">Reference proteome</keyword>
<proteinExistence type="predicted"/>
<evidence type="ECO:0000256" key="2">
    <source>
        <dbReference type="SAM" id="SignalP"/>
    </source>
</evidence>
<evidence type="ECO:0000313" key="3">
    <source>
        <dbReference type="EMBL" id="KAL2838493.1"/>
    </source>
</evidence>
<gene>
    <name evidence="3" type="ORF">BJX68DRAFT_212215</name>
</gene>
<reference evidence="3 4" key="1">
    <citation type="submission" date="2024-07" db="EMBL/GenBank/DDBJ databases">
        <title>Section-level genome sequencing and comparative genomics of Aspergillus sections Usti and Cavernicolus.</title>
        <authorList>
            <consortium name="Lawrence Berkeley National Laboratory"/>
            <person name="Nybo J.L."/>
            <person name="Vesth T.C."/>
            <person name="Theobald S."/>
            <person name="Frisvad J.C."/>
            <person name="Larsen T.O."/>
            <person name="Kjaerboelling I."/>
            <person name="Rothschild-Mancinelli K."/>
            <person name="Lyhne E.K."/>
            <person name="Kogle M.E."/>
            <person name="Barry K."/>
            <person name="Clum A."/>
            <person name="Na H."/>
            <person name="Ledsgaard L."/>
            <person name="Lin J."/>
            <person name="Lipzen A."/>
            <person name="Kuo A."/>
            <person name="Riley R."/>
            <person name="Mondo S."/>
            <person name="LaButti K."/>
            <person name="Haridas S."/>
            <person name="Pangalinan J."/>
            <person name="Salamov A.A."/>
            <person name="Simmons B.A."/>
            <person name="Magnuson J.K."/>
            <person name="Chen J."/>
            <person name="Drula E."/>
            <person name="Henrissat B."/>
            <person name="Wiebenga A."/>
            <person name="Lubbers R.J."/>
            <person name="Gomes A.C."/>
            <person name="Macurrencykelacurrency M.R."/>
            <person name="Stajich J."/>
            <person name="Grigoriev I.V."/>
            <person name="Mortensen U.H."/>
            <person name="De vries R.P."/>
            <person name="Baker S.E."/>
            <person name="Andersen M.R."/>
        </authorList>
    </citation>
    <scope>NUCLEOTIDE SEQUENCE [LARGE SCALE GENOMIC DNA]</scope>
    <source>
        <strain evidence="3 4">CBS 756.74</strain>
    </source>
</reference>
<keyword evidence="2" id="KW-0732">Signal</keyword>
<dbReference type="RefSeq" id="XP_070893054.1">
    <property type="nucleotide sequence ID" value="XM_071037743.1"/>
</dbReference>
<feature type="compositionally biased region" description="Low complexity" evidence="1">
    <location>
        <begin position="23"/>
        <end position="43"/>
    </location>
</feature>